<sequence length="242" mass="28077">MSPHPPTDIMTLRYKRHRFPAEIIAHAVWLYFRFPLSLRHVEDILAERGIEVSFQTVAEWAAKFGRGYARSVQRRSRGSFADKWHLDEMVVAIKGKKFWLWRAVDADGYVLDALIQSRRNKKAALKLMRKLLKGQGITPRVMITDKLRSYDAAKREIMPGVEHRSHKGLNNRAENSHLAVRRRERGMIRFKSARQCQRFVSIHGPIANLFNLHRKHLIAADHRDIRAATMAVWRQIALSTAA</sequence>
<dbReference type="PANTHER" id="PTHR35528:SF3">
    <property type="entry name" value="BLL1675 PROTEIN"/>
    <property type="match status" value="1"/>
</dbReference>
<evidence type="ECO:0000313" key="7">
    <source>
        <dbReference type="EMBL" id="MFD1984332.1"/>
    </source>
</evidence>
<evidence type="ECO:0000313" key="5">
    <source>
        <dbReference type="EMBL" id="MFD1984325.1"/>
    </source>
</evidence>
<keyword evidence="2" id="KW-0238">DNA-binding</keyword>
<dbReference type="EMBL" id="JBHUGZ010000012">
    <property type="protein sequence ID" value="MFD1984349.1"/>
    <property type="molecule type" value="Genomic_DNA"/>
</dbReference>
<keyword evidence="10" id="KW-1185">Reference proteome</keyword>
<dbReference type="PANTHER" id="PTHR35528">
    <property type="entry name" value="BLL1675 PROTEIN"/>
    <property type="match status" value="1"/>
</dbReference>
<protein>
    <submittedName>
        <fullName evidence="6">IS6 family transposase</fullName>
    </submittedName>
</protein>
<reference evidence="6" key="3">
    <citation type="submission" date="2024-09" db="EMBL/GenBank/DDBJ databases">
        <authorList>
            <person name="Sun Q."/>
            <person name="Mori K."/>
        </authorList>
    </citation>
    <scope>NUCLEOTIDE SEQUENCE</scope>
    <source>
        <strain evidence="6">ICMP 19545</strain>
    </source>
</reference>
<evidence type="ECO:0000256" key="1">
    <source>
        <dbReference type="ARBA" id="ARBA00022578"/>
    </source>
</evidence>
<dbReference type="Pfam" id="PF13610">
    <property type="entry name" value="DDE_Tnp_IS240"/>
    <property type="match status" value="1"/>
</dbReference>
<dbReference type="EMBL" id="JBHUGZ010000012">
    <property type="protein sequence ID" value="MFD1984341.1"/>
    <property type="molecule type" value="Genomic_DNA"/>
</dbReference>
<dbReference type="Proteomes" id="UP001597405">
    <property type="component" value="Unassembled WGS sequence"/>
</dbReference>
<keyword evidence="3" id="KW-0233">DNA recombination</keyword>
<dbReference type="InterPro" id="IPR032874">
    <property type="entry name" value="DDE_dom"/>
</dbReference>
<evidence type="ECO:0000313" key="9">
    <source>
        <dbReference type="EMBL" id="MFD1984349.1"/>
    </source>
</evidence>
<evidence type="ECO:0000256" key="3">
    <source>
        <dbReference type="ARBA" id="ARBA00023172"/>
    </source>
</evidence>
<keyword evidence="1" id="KW-0815">Transposition</keyword>
<evidence type="ECO:0000259" key="4">
    <source>
        <dbReference type="Pfam" id="PF13610"/>
    </source>
</evidence>
<reference evidence="10" key="2">
    <citation type="journal article" date="2019" name="Int. J. Syst. Evol. Microbiol.">
        <title>The Global Catalogue of Microorganisms (GCM) 10K type strain sequencing project: providing services to taxonomists for standard genome sequencing and annotation.</title>
        <authorList>
            <consortium name="The Broad Institute Genomics Platform"/>
            <consortium name="The Broad Institute Genome Sequencing Center for Infectious Disease"/>
            <person name="Wu L."/>
            <person name="Ma J."/>
        </authorList>
    </citation>
    <scope>NUCLEOTIDE SEQUENCE [LARGE SCALE GENOMIC DNA]</scope>
    <source>
        <strain evidence="10">CGMCC 1.16225</strain>
    </source>
</reference>
<dbReference type="RefSeq" id="WP_379100097.1">
    <property type="nucleotide sequence ID" value="NZ_JBHUGZ010000012.1"/>
</dbReference>
<name>A0ABW4UCU0_9HYPH</name>
<proteinExistence type="predicted"/>
<dbReference type="EMBL" id="JBHUGZ010000012">
    <property type="protein sequence ID" value="MFD1984327.1"/>
    <property type="molecule type" value="Genomic_DNA"/>
</dbReference>
<organism evidence="6 10">
    <name type="scientific">Mesorhizobium newzealandense</name>
    <dbReference type="NCBI Taxonomy" id="1300302"/>
    <lineage>
        <taxon>Bacteria</taxon>
        <taxon>Pseudomonadati</taxon>
        <taxon>Pseudomonadota</taxon>
        <taxon>Alphaproteobacteria</taxon>
        <taxon>Hyphomicrobiales</taxon>
        <taxon>Phyllobacteriaceae</taxon>
        <taxon>Mesorhizobium</taxon>
    </lineage>
</organism>
<evidence type="ECO:0000313" key="8">
    <source>
        <dbReference type="EMBL" id="MFD1984341.1"/>
    </source>
</evidence>
<dbReference type="InterPro" id="IPR052183">
    <property type="entry name" value="IS_Transposase"/>
</dbReference>
<accession>A0ABW4UCU0</accession>
<feature type="domain" description="DDE" evidence="4">
    <location>
        <begin position="83"/>
        <end position="210"/>
    </location>
</feature>
<evidence type="ECO:0000313" key="10">
    <source>
        <dbReference type="Proteomes" id="UP001597405"/>
    </source>
</evidence>
<dbReference type="NCBIfam" id="NF033587">
    <property type="entry name" value="transpos_IS6"/>
    <property type="match status" value="1"/>
</dbReference>
<evidence type="ECO:0000313" key="6">
    <source>
        <dbReference type="EMBL" id="MFD1984327.1"/>
    </source>
</evidence>
<gene>
    <name evidence="5" type="ORF">ACFSOZ_16960</name>
    <name evidence="6" type="ORF">ACFSOZ_16970</name>
    <name evidence="7" type="ORF">ACFSOZ_17000</name>
    <name evidence="8" type="ORF">ACFSOZ_17060</name>
    <name evidence="9" type="ORF">ACFSOZ_17110</name>
</gene>
<dbReference type="EMBL" id="JBHUGZ010000012">
    <property type="protein sequence ID" value="MFD1984332.1"/>
    <property type="molecule type" value="Genomic_DNA"/>
</dbReference>
<dbReference type="InterPro" id="IPR047930">
    <property type="entry name" value="Transpos_IS6"/>
</dbReference>
<dbReference type="EMBL" id="JBHUGZ010000012">
    <property type="protein sequence ID" value="MFD1984325.1"/>
    <property type="molecule type" value="Genomic_DNA"/>
</dbReference>
<comment type="caution">
    <text evidence="6">The sequence shown here is derived from an EMBL/GenBank/DDBJ whole genome shotgun (WGS) entry which is preliminary data.</text>
</comment>
<reference evidence="6" key="1">
    <citation type="journal article" date="2014" name="Int. J. Syst. Evol. Microbiol.">
        <title>Complete genome of a new Firmicutes species belonging to the dominant human colonic microbiota ('Ruminococcus bicirculans') reveals two chromosomes and a selective capacity to utilize plant glucans.</title>
        <authorList>
            <consortium name="NISC Comparative Sequencing Program"/>
            <person name="Wegmann U."/>
            <person name="Louis P."/>
            <person name="Goesmann A."/>
            <person name="Henrissat B."/>
            <person name="Duncan S.H."/>
            <person name="Flint H.J."/>
        </authorList>
    </citation>
    <scope>NUCLEOTIDE SEQUENCE</scope>
    <source>
        <strain evidence="6">ICMP 19545</strain>
    </source>
</reference>
<evidence type="ECO:0000256" key="2">
    <source>
        <dbReference type="ARBA" id="ARBA00023125"/>
    </source>
</evidence>